<feature type="chain" id="PRO_5039489944" evidence="1">
    <location>
        <begin position="26"/>
        <end position="231"/>
    </location>
</feature>
<feature type="domain" description="SGNH hydrolase-type esterase" evidence="2">
    <location>
        <begin position="53"/>
        <end position="216"/>
    </location>
</feature>
<keyword evidence="3" id="KW-0378">Hydrolase</keyword>
<evidence type="ECO:0000313" key="4">
    <source>
        <dbReference type="Proteomes" id="UP000886740"/>
    </source>
</evidence>
<reference evidence="3" key="2">
    <citation type="submission" date="2021-04" db="EMBL/GenBank/DDBJ databases">
        <authorList>
            <person name="Gilroy R."/>
        </authorList>
    </citation>
    <scope>NUCLEOTIDE SEQUENCE</scope>
    <source>
        <strain evidence="3">ChiGjej6B6-14162</strain>
    </source>
</reference>
<dbReference type="InterPro" id="IPR051532">
    <property type="entry name" value="Ester_Hydrolysis_Enzymes"/>
</dbReference>
<name>A0A9D1XAD3_9BACT</name>
<dbReference type="Proteomes" id="UP000886740">
    <property type="component" value="Unassembled WGS sequence"/>
</dbReference>
<accession>A0A9D1XAD3</accession>
<dbReference type="PANTHER" id="PTHR30383:SF5">
    <property type="entry name" value="SGNH HYDROLASE-TYPE ESTERASE DOMAIN-CONTAINING PROTEIN"/>
    <property type="match status" value="1"/>
</dbReference>
<dbReference type="Gene3D" id="3.40.50.1110">
    <property type="entry name" value="SGNH hydrolase"/>
    <property type="match status" value="1"/>
</dbReference>
<dbReference type="SUPFAM" id="SSF52266">
    <property type="entry name" value="SGNH hydrolase"/>
    <property type="match status" value="1"/>
</dbReference>
<dbReference type="InterPro" id="IPR036514">
    <property type="entry name" value="SGNH_hydro_sf"/>
</dbReference>
<keyword evidence="1" id="KW-0732">Signal</keyword>
<evidence type="ECO:0000256" key="1">
    <source>
        <dbReference type="SAM" id="SignalP"/>
    </source>
</evidence>
<dbReference type="InterPro" id="IPR013830">
    <property type="entry name" value="SGNH_hydro"/>
</dbReference>
<protein>
    <submittedName>
        <fullName evidence="3">SGNH/GDSL hydrolase family protein</fullName>
    </submittedName>
</protein>
<evidence type="ECO:0000259" key="2">
    <source>
        <dbReference type="Pfam" id="PF13472"/>
    </source>
</evidence>
<comment type="caution">
    <text evidence="3">The sequence shown here is derived from an EMBL/GenBank/DDBJ whole genome shotgun (WGS) entry which is preliminary data.</text>
</comment>
<dbReference type="AlphaFoldDB" id="A0A9D1XAD3"/>
<evidence type="ECO:0000313" key="3">
    <source>
        <dbReference type="EMBL" id="HIX75382.1"/>
    </source>
</evidence>
<dbReference type="GO" id="GO:0004622">
    <property type="term" value="F:phosphatidylcholine lysophospholipase activity"/>
    <property type="evidence" value="ECO:0007669"/>
    <property type="project" value="TreeGrafter"/>
</dbReference>
<dbReference type="CDD" id="cd04501">
    <property type="entry name" value="SGNH_hydrolase_like_4"/>
    <property type="match status" value="1"/>
</dbReference>
<gene>
    <name evidence="3" type="ORF">H9977_10180</name>
</gene>
<feature type="signal peptide" evidence="1">
    <location>
        <begin position="1"/>
        <end position="25"/>
    </location>
</feature>
<dbReference type="Pfam" id="PF13472">
    <property type="entry name" value="Lipase_GDSL_2"/>
    <property type="match status" value="1"/>
</dbReference>
<reference evidence="3" key="1">
    <citation type="journal article" date="2021" name="PeerJ">
        <title>Extensive microbial diversity within the chicken gut microbiome revealed by metagenomics and culture.</title>
        <authorList>
            <person name="Gilroy R."/>
            <person name="Ravi A."/>
            <person name="Getino M."/>
            <person name="Pursley I."/>
            <person name="Horton D.L."/>
            <person name="Alikhan N.F."/>
            <person name="Baker D."/>
            <person name="Gharbi K."/>
            <person name="Hall N."/>
            <person name="Watson M."/>
            <person name="Adriaenssens E.M."/>
            <person name="Foster-Nyarko E."/>
            <person name="Jarju S."/>
            <person name="Secka A."/>
            <person name="Antonio M."/>
            <person name="Oren A."/>
            <person name="Chaudhuri R.R."/>
            <person name="La Ragione R."/>
            <person name="Hildebrand F."/>
            <person name="Pallen M.J."/>
        </authorList>
    </citation>
    <scope>NUCLEOTIDE SEQUENCE</scope>
    <source>
        <strain evidence="3">ChiGjej6B6-14162</strain>
    </source>
</reference>
<sequence>MKRIGKILGLGLAMGGLLMATSVSAQTEKGDWAQFGRYADANKRVTTPAKVVFMGNSITDGWWPKDSTFFINNNFLDRGISGQTTSEMLVRFRQDVINLKPKAVVILAGINDIAHNNGVISLENVFGNIVSMAELARYNKITPIICSVLPAYDFPWRRGMNPAPKVIELNKMLKAYADKEGLTYVDYHSAMKDERDGLPKNLASDEVHPTLEGYKIMEKIVLEAIHKTIGE</sequence>
<organism evidence="3 4">
    <name type="scientific">Candidatus Parabacteroides intestinipullorum</name>
    <dbReference type="NCBI Taxonomy" id="2838723"/>
    <lineage>
        <taxon>Bacteria</taxon>
        <taxon>Pseudomonadati</taxon>
        <taxon>Bacteroidota</taxon>
        <taxon>Bacteroidia</taxon>
        <taxon>Bacteroidales</taxon>
        <taxon>Tannerellaceae</taxon>
        <taxon>Parabacteroides</taxon>
    </lineage>
</organism>
<dbReference type="EMBL" id="DXEL01000070">
    <property type="protein sequence ID" value="HIX75382.1"/>
    <property type="molecule type" value="Genomic_DNA"/>
</dbReference>
<proteinExistence type="predicted"/>
<dbReference type="PANTHER" id="PTHR30383">
    <property type="entry name" value="THIOESTERASE 1/PROTEASE 1/LYSOPHOSPHOLIPASE L1"/>
    <property type="match status" value="1"/>
</dbReference>